<dbReference type="Pfam" id="PF00023">
    <property type="entry name" value="Ank"/>
    <property type="match status" value="1"/>
</dbReference>
<evidence type="ECO:0000256" key="1">
    <source>
        <dbReference type="ARBA" id="ARBA00022737"/>
    </source>
</evidence>
<protein>
    <submittedName>
        <fullName evidence="3">Ankyrin repeat protein</fullName>
    </submittedName>
</protein>
<dbReference type="PANTHER" id="PTHR24198:SF165">
    <property type="entry name" value="ANKYRIN REPEAT-CONTAINING PROTEIN-RELATED"/>
    <property type="match status" value="1"/>
</dbReference>
<dbReference type="Proteomes" id="UP001321479">
    <property type="component" value="Segment"/>
</dbReference>
<dbReference type="SMART" id="SM00248">
    <property type="entry name" value="ANK"/>
    <property type="match status" value="5"/>
</dbReference>
<proteinExistence type="predicted"/>
<accession>A0ABM7NR12</accession>
<dbReference type="PANTHER" id="PTHR24198">
    <property type="entry name" value="ANKYRIN REPEAT AND PROTEIN KINASE DOMAIN-CONTAINING PROTEIN"/>
    <property type="match status" value="1"/>
</dbReference>
<name>A0ABM7NR12_9VIRU</name>
<dbReference type="RefSeq" id="YP_010841203.1">
    <property type="nucleotide sequence ID" value="NC_079139.1"/>
</dbReference>
<dbReference type="Gene3D" id="1.25.40.20">
    <property type="entry name" value="Ankyrin repeat-containing domain"/>
    <property type="match status" value="1"/>
</dbReference>
<keyword evidence="2" id="KW-0040">ANK repeat</keyword>
<dbReference type="EMBL" id="AP024483">
    <property type="protein sequence ID" value="BCS82595.1"/>
    <property type="molecule type" value="Genomic_DNA"/>
</dbReference>
<dbReference type="PROSITE" id="PS50088">
    <property type="entry name" value="ANK_REPEAT"/>
    <property type="match status" value="1"/>
</dbReference>
<reference evidence="3 4" key="1">
    <citation type="submission" date="2021-02" db="EMBL/GenBank/DDBJ databases">
        <title>Cotonvirus japonicus, which uses Golgi apparatus of host cells for its virion factory, phylogenetically links tailed tupanvirus and icosahedral mimivirus.</title>
        <authorList>
            <person name="Takahashi H."/>
            <person name="Fukaya S."/>
            <person name="Song C."/>
            <person name="Murata K."/>
            <person name="Takemura M."/>
        </authorList>
    </citation>
    <scope>NUCLEOTIDE SEQUENCE [LARGE SCALE GENOMIC DNA]</scope>
</reference>
<keyword evidence="1" id="KW-0677">Repeat</keyword>
<keyword evidence="4" id="KW-1185">Reference proteome</keyword>
<organism evidence="3 4">
    <name type="scientific">Cotonvirus japonicus</name>
    <dbReference type="NCBI Taxonomy" id="2811091"/>
    <lineage>
        <taxon>Viruses</taxon>
        <taxon>Varidnaviria</taxon>
        <taxon>Bamfordvirae</taxon>
        <taxon>Nucleocytoviricota</taxon>
        <taxon>Megaviricetes</taxon>
        <taxon>Imitervirales</taxon>
        <taxon>Mimiviridae</taxon>
        <taxon>Megamimivirinae</taxon>
        <taxon>Cotonvirus</taxon>
        <taxon>Cotonvirus japonicum</taxon>
    </lineage>
</organism>
<dbReference type="InterPro" id="IPR002110">
    <property type="entry name" value="Ankyrin_rpt"/>
</dbReference>
<evidence type="ECO:0000313" key="3">
    <source>
        <dbReference type="EMBL" id="BCS82595.1"/>
    </source>
</evidence>
<sequence length="296" mass="34407">MNTFFYNFVSKILQNNDINGLEILSSESNDLDYAQIIECVWNLKKEWIELIYHQLNYGQKILSKKIIKQAIKCGIIEIIKIVIDKKISIPDKYFVLACQINNYDIVKLLLDYGADVNYQNSQALYECCCEDYYDICQLLLDYGTDITSGRCLIAACKYGSLKIVQLLLDHGFDPYYDNGKAFNTCCKNNNGFFVSYEFNNNYYDICRLLLDHGYVINENDPEFINTMIYCIKIGNNCVLQFILNQGINLDCLNRYLNGTKFKHEGYNKIFDILIESGFEINNIGKILLDKDLIIFR</sequence>
<dbReference type="Pfam" id="PF12796">
    <property type="entry name" value="Ank_2"/>
    <property type="match status" value="1"/>
</dbReference>
<dbReference type="SUPFAM" id="SSF48403">
    <property type="entry name" value="Ankyrin repeat"/>
    <property type="match status" value="1"/>
</dbReference>
<dbReference type="InterPro" id="IPR036770">
    <property type="entry name" value="Ankyrin_rpt-contain_sf"/>
</dbReference>
<evidence type="ECO:0000313" key="4">
    <source>
        <dbReference type="Proteomes" id="UP001321479"/>
    </source>
</evidence>
<evidence type="ECO:0000256" key="2">
    <source>
        <dbReference type="ARBA" id="ARBA00023043"/>
    </source>
</evidence>
<dbReference type="GeneID" id="80557800"/>